<protein>
    <submittedName>
        <fullName evidence="2">Uncharacterized protein</fullName>
    </submittedName>
</protein>
<gene>
    <name evidence="2" type="ORF">IV203_013757</name>
</gene>
<accession>A0A9K3M624</accession>
<organism evidence="2 3">
    <name type="scientific">Nitzschia inconspicua</name>
    <dbReference type="NCBI Taxonomy" id="303405"/>
    <lineage>
        <taxon>Eukaryota</taxon>
        <taxon>Sar</taxon>
        <taxon>Stramenopiles</taxon>
        <taxon>Ochrophyta</taxon>
        <taxon>Bacillariophyta</taxon>
        <taxon>Bacillariophyceae</taxon>
        <taxon>Bacillariophycidae</taxon>
        <taxon>Bacillariales</taxon>
        <taxon>Bacillariaceae</taxon>
        <taxon>Nitzschia</taxon>
    </lineage>
</organism>
<evidence type="ECO:0000313" key="2">
    <source>
        <dbReference type="EMBL" id="KAG7374662.1"/>
    </source>
</evidence>
<sequence>MMSYPSNIESTTTPIESARTGYHKETSLDGKISTNATSGTASITFILLLTRRSSSPPVARVGDNRQKKKLSVEDHCRAITRRFDQLGYLAFLTEESFRPDNSTPRQLQQKILKKGDSDTSQEEETLSNIDLEEECPVAGYGGSRIVVVNRRFDDNRTEEFTAPNCCAICLENYS</sequence>
<evidence type="ECO:0000256" key="1">
    <source>
        <dbReference type="SAM" id="MobiDB-lite"/>
    </source>
</evidence>
<keyword evidence="3" id="KW-1185">Reference proteome</keyword>
<feature type="region of interest" description="Disordered" evidence="1">
    <location>
        <begin position="1"/>
        <end position="22"/>
    </location>
</feature>
<dbReference type="Proteomes" id="UP000693970">
    <property type="component" value="Unassembled WGS sequence"/>
</dbReference>
<name>A0A9K3M624_9STRA</name>
<evidence type="ECO:0000313" key="3">
    <source>
        <dbReference type="Proteomes" id="UP000693970"/>
    </source>
</evidence>
<proteinExistence type="predicted"/>
<feature type="compositionally biased region" description="Polar residues" evidence="1">
    <location>
        <begin position="1"/>
        <end position="15"/>
    </location>
</feature>
<dbReference type="EMBL" id="JAGRRH010000001">
    <property type="protein sequence ID" value="KAG7374662.1"/>
    <property type="molecule type" value="Genomic_DNA"/>
</dbReference>
<reference evidence="2" key="2">
    <citation type="submission" date="2021-04" db="EMBL/GenBank/DDBJ databases">
        <authorList>
            <person name="Podell S."/>
        </authorList>
    </citation>
    <scope>NUCLEOTIDE SEQUENCE</scope>
    <source>
        <strain evidence="2">Hildebrandi</strain>
    </source>
</reference>
<reference evidence="2" key="1">
    <citation type="journal article" date="2021" name="Sci. Rep.">
        <title>Diploid genomic architecture of Nitzschia inconspicua, an elite biomass production diatom.</title>
        <authorList>
            <person name="Oliver A."/>
            <person name="Podell S."/>
            <person name="Pinowska A."/>
            <person name="Traller J.C."/>
            <person name="Smith S.R."/>
            <person name="McClure R."/>
            <person name="Beliaev A."/>
            <person name="Bohutskyi P."/>
            <person name="Hill E.A."/>
            <person name="Rabines A."/>
            <person name="Zheng H."/>
            <person name="Allen L.Z."/>
            <person name="Kuo A."/>
            <person name="Grigoriev I.V."/>
            <person name="Allen A.E."/>
            <person name="Hazlebeck D."/>
            <person name="Allen E.E."/>
        </authorList>
    </citation>
    <scope>NUCLEOTIDE SEQUENCE</scope>
    <source>
        <strain evidence="2">Hildebrandi</strain>
    </source>
</reference>
<dbReference type="AlphaFoldDB" id="A0A9K3M624"/>
<comment type="caution">
    <text evidence="2">The sequence shown here is derived from an EMBL/GenBank/DDBJ whole genome shotgun (WGS) entry which is preliminary data.</text>
</comment>